<feature type="region of interest" description="Disordered" evidence="24">
    <location>
        <begin position="13"/>
        <end position="48"/>
    </location>
</feature>
<evidence type="ECO:0000256" key="10">
    <source>
        <dbReference type="ARBA" id="ARBA00022491"/>
    </source>
</evidence>
<evidence type="ECO:0000256" key="13">
    <source>
        <dbReference type="ARBA" id="ARBA00022703"/>
    </source>
</evidence>
<dbReference type="FunFam" id="1.20.58.2170:FF:000001">
    <property type="entry name" value="Death domain-associated protein 6"/>
    <property type="match status" value="1"/>
</dbReference>
<accession>A0AA47MHE8</accession>
<feature type="region of interest" description="Disordered" evidence="24">
    <location>
        <begin position="696"/>
        <end position="745"/>
    </location>
</feature>
<organism evidence="27 28">
    <name type="scientific">Merluccius polli</name>
    <name type="common">Benguela hake</name>
    <name type="synonym">Merluccius cadenati</name>
    <dbReference type="NCBI Taxonomy" id="89951"/>
    <lineage>
        <taxon>Eukaryota</taxon>
        <taxon>Metazoa</taxon>
        <taxon>Chordata</taxon>
        <taxon>Craniata</taxon>
        <taxon>Vertebrata</taxon>
        <taxon>Euteleostomi</taxon>
        <taxon>Actinopterygii</taxon>
        <taxon>Neopterygii</taxon>
        <taxon>Teleostei</taxon>
        <taxon>Neoteleostei</taxon>
        <taxon>Acanthomorphata</taxon>
        <taxon>Zeiogadaria</taxon>
        <taxon>Gadariae</taxon>
        <taxon>Gadiformes</taxon>
        <taxon>Gadoidei</taxon>
        <taxon>Merlucciidae</taxon>
        <taxon>Merluccius</taxon>
    </lineage>
</organism>
<evidence type="ECO:0000256" key="15">
    <source>
        <dbReference type="ARBA" id="ARBA00022853"/>
    </source>
</evidence>
<dbReference type="GO" id="GO:0042981">
    <property type="term" value="P:regulation of apoptotic process"/>
    <property type="evidence" value="ECO:0007669"/>
    <property type="project" value="TreeGrafter"/>
</dbReference>
<keyword evidence="19" id="KW-0143">Chaperone</keyword>
<evidence type="ECO:0000313" key="28">
    <source>
        <dbReference type="Proteomes" id="UP001174136"/>
    </source>
</evidence>
<dbReference type="GO" id="GO:0003714">
    <property type="term" value="F:transcription corepressor activity"/>
    <property type="evidence" value="ECO:0007669"/>
    <property type="project" value="TreeGrafter"/>
</dbReference>
<evidence type="ECO:0000256" key="17">
    <source>
        <dbReference type="ARBA" id="ARBA00023054"/>
    </source>
</evidence>
<dbReference type="GO" id="GO:0042393">
    <property type="term" value="F:histone binding"/>
    <property type="evidence" value="ECO:0007669"/>
    <property type="project" value="InterPro"/>
</dbReference>
<evidence type="ECO:0000256" key="11">
    <source>
        <dbReference type="ARBA" id="ARBA00022499"/>
    </source>
</evidence>
<dbReference type="AlphaFoldDB" id="A0AA47MHE8"/>
<dbReference type="PANTHER" id="PTHR12766">
    <property type="entry name" value="DEATH DOMAIN-ASSOCIATED PROTEIN 6 DAXX"/>
    <property type="match status" value="1"/>
</dbReference>
<comment type="caution">
    <text evidence="27">The sequence shown here is derived from an EMBL/GenBank/DDBJ whole genome shotgun (WGS) entry which is preliminary data.</text>
</comment>
<dbReference type="Proteomes" id="UP001174136">
    <property type="component" value="Unassembled WGS sequence"/>
</dbReference>
<feature type="compositionally biased region" description="Acidic residues" evidence="24">
    <location>
        <begin position="484"/>
        <end position="510"/>
    </location>
</feature>
<reference evidence="27" key="1">
    <citation type="journal article" date="2023" name="Front. Mar. Sci.">
        <title>A new Merluccius polli reference genome to investigate the effects of global change in West African waters.</title>
        <authorList>
            <person name="Mateo J.L."/>
            <person name="Blanco-Fernandez C."/>
            <person name="Garcia-Vazquez E."/>
            <person name="Machado-Schiaffino G."/>
        </authorList>
    </citation>
    <scope>NUCLEOTIDE SEQUENCE</scope>
    <source>
        <strain evidence="27">C29</strain>
        <tissue evidence="27">Fin</tissue>
    </source>
</reference>
<dbReference type="PANTHER" id="PTHR12766:SF7">
    <property type="entry name" value="DEATH DOMAIN-ASSOCIATED PROTEIN 6"/>
    <property type="match status" value="1"/>
</dbReference>
<dbReference type="Gene3D" id="1.10.8.810">
    <property type="entry name" value="Daxx helical bundle domain"/>
    <property type="match status" value="1"/>
</dbReference>
<dbReference type="Pfam" id="PF03344">
    <property type="entry name" value="Daxx"/>
    <property type="match status" value="1"/>
</dbReference>
<dbReference type="GO" id="GO:0016605">
    <property type="term" value="C:PML body"/>
    <property type="evidence" value="ECO:0007669"/>
    <property type="project" value="UniProtKB-SubCell"/>
</dbReference>
<dbReference type="CDD" id="cd13151">
    <property type="entry name" value="DAXX_helical_bundle"/>
    <property type="match status" value="1"/>
</dbReference>
<dbReference type="GO" id="GO:0005730">
    <property type="term" value="C:nucleolus"/>
    <property type="evidence" value="ECO:0007669"/>
    <property type="project" value="UniProtKB-SubCell"/>
</dbReference>
<name>A0AA47MHE8_MERPO</name>
<keyword evidence="14" id="KW-0832">Ubl conjugation</keyword>
<feature type="compositionally biased region" description="Basic and acidic residues" evidence="24">
    <location>
        <begin position="451"/>
        <end position="477"/>
    </location>
</feature>
<sequence>MAVARASMAEKIIILDDDDEDSPPPSRPADIASPSKRRSIHATPLKATPLKATPLKAKEATPTHITASPFASAKKQGHVLQVENQRLFDEFVAYCSPLTQDCPEVLTFLHTKHSKASPLFLASVEFRNALGRCVTRAQANRAKTFVYINEMCTLLRQHSSKRRQSLVTPAAAAASPAAAAAFPAAAAASCTSTAAAATTSARKRKEDAKVEGRAAEGNGLAGAGPGEELPSTSGLQEEQRGGAEEEKTKGRASRRQIAYLENLLTVYNDEIRRLQEKEMSLSDLEAEDSGYIQEDKLKHKMMKIYNKLCELKGCNNLTGRVIEQRLSYSGTRYPEINKKIERFINSPEARRNPPDYPDIRQQVQRANQRHNLGLSSKQLNQMAQEAFRETGSRMQERRHLDLVYNFGSHLTDRYSATRDPALADPSLLRKLRTNREVALTNLEEVISKYSGRQEDTEEQERSKRLDKEKEKNGEETKQVNGKVEEEEEEEGEEEEEEEDYSEPDIEEEILASERHAGPDENGEGEGVKTIANGNSSVVGSEEEEGEKNAMATQDAVAKERVASGLIPLSDSDVTDLPSNSNAAEVKEEAMVSSNHASVVPVSASKPSRDAADLSPAVANSASLPPSPVATQTNQDSSTATCDLLSANGKSSPLSLRVTRGRKRKREEEATESLIHTIIPDSELDLTLDMGLVLTTLPQQSESTRPDTPTHDLVSSSHSTPPPKKNKVNVATQCDPDEIIVLSDSE</sequence>
<gene>
    <name evidence="27" type="primary">Daxx</name>
    <name evidence="27" type="ORF">N1851_022669</name>
</gene>
<keyword evidence="12" id="KW-0597">Phosphoprotein</keyword>
<evidence type="ECO:0000256" key="4">
    <source>
        <dbReference type="ARBA" id="ARBA00004604"/>
    </source>
</evidence>
<evidence type="ECO:0000256" key="20">
    <source>
        <dbReference type="ARBA" id="ARBA00023242"/>
    </source>
</evidence>
<feature type="coiled-coil region" evidence="23">
    <location>
        <begin position="257"/>
        <end position="287"/>
    </location>
</feature>
<evidence type="ECO:0000256" key="14">
    <source>
        <dbReference type="ARBA" id="ARBA00022843"/>
    </source>
</evidence>
<comment type="subcellular location">
    <subcellularLocation>
        <location evidence="3">Chromosome</location>
        <location evidence="3">Centromere</location>
    </subcellularLocation>
    <subcellularLocation>
        <location evidence="2">Cytoplasm</location>
    </subcellularLocation>
    <subcellularLocation>
        <location evidence="1">Nucleus</location>
        <location evidence="1">PML body</location>
    </subcellularLocation>
    <subcellularLocation>
        <location evidence="4">Nucleus</location>
        <location evidence="4">Nucleolus</location>
    </subcellularLocation>
    <subcellularLocation>
        <location evidence="5">Nucleus</location>
        <location evidence="5">Nucleoplasm</location>
    </subcellularLocation>
</comment>
<evidence type="ECO:0000256" key="5">
    <source>
        <dbReference type="ARBA" id="ARBA00004642"/>
    </source>
</evidence>
<evidence type="ECO:0000256" key="8">
    <source>
        <dbReference type="ARBA" id="ARBA00022454"/>
    </source>
</evidence>
<evidence type="ECO:0000256" key="18">
    <source>
        <dbReference type="ARBA" id="ARBA00023163"/>
    </source>
</evidence>
<evidence type="ECO:0000313" key="27">
    <source>
        <dbReference type="EMBL" id="KAK0140367.1"/>
    </source>
</evidence>
<evidence type="ECO:0000256" key="22">
    <source>
        <dbReference type="ARBA" id="ARBA00029641"/>
    </source>
</evidence>
<dbReference type="InterPro" id="IPR031333">
    <property type="entry name" value="Daxx_N"/>
</dbReference>
<feature type="region of interest" description="Disordered" evidence="24">
    <location>
        <begin position="450"/>
        <end position="556"/>
    </location>
</feature>
<evidence type="ECO:0000259" key="26">
    <source>
        <dbReference type="Pfam" id="PF20920"/>
    </source>
</evidence>
<dbReference type="GO" id="GO:0005737">
    <property type="term" value="C:cytoplasm"/>
    <property type="evidence" value="ECO:0007669"/>
    <property type="project" value="UniProtKB-SubCell"/>
</dbReference>
<feature type="compositionally biased region" description="Basic and acidic residues" evidence="24">
    <location>
        <begin position="237"/>
        <end position="249"/>
    </location>
</feature>
<keyword evidence="13" id="KW-0053">Apoptosis</keyword>
<dbReference type="InterPro" id="IPR046378">
    <property type="entry name" value="DAXX_histone-bd"/>
</dbReference>
<dbReference type="EMBL" id="JAOPHQ010004169">
    <property type="protein sequence ID" value="KAK0140367.1"/>
    <property type="molecule type" value="Genomic_DNA"/>
</dbReference>
<evidence type="ECO:0000256" key="21">
    <source>
        <dbReference type="ARBA" id="ARBA00023328"/>
    </source>
</evidence>
<keyword evidence="9" id="KW-0963">Cytoplasm</keyword>
<dbReference type="CDD" id="cd13150">
    <property type="entry name" value="DAXX_histone_binding"/>
    <property type="match status" value="1"/>
</dbReference>
<dbReference type="FunFam" id="1.10.8.810:FF:000001">
    <property type="entry name" value="Death domain-associated protein 6"/>
    <property type="match status" value="1"/>
</dbReference>
<protein>
    <recommendedName>
        <fullName evidence="7">Death domain-associated protein 6</fullName>
    </recommendedName>
    <alternativeName>
        <fullName evidence="22">Daxx</fullName>
    </alternativeName>
</protein>
<dbReference type="GO" id="GO:0003713">
    <property type="term" value="F:transcription coactivator activity"/>
    <property type="evidence" value="ECO:0007669"/>
    <property type="project" value="TreeGrafter"/>
</dbReference>
<evidence type="ECO:0000256" key="6">
    <source>
        <dbReference type="ARBA" id="ARBA00008592"/>
    </source>
</evidence>
<keyword evidence="16" id="KW-0805">Transcription regulation</keyword>
<evidence type="ECO:0000256" key="23">
    <source>
        <dbReference type="SAM" id="Coils"/>
    </source>
</evidence>
<proteinExistence type="inferred from homology"/>
<feature type="domain" description="Daxx N-terminal Rassf1C-interacting" evidence="25">
    <location>
        <begin position="70"/>
        <end position="166"/>
    </location>
</feature>
<feature type="compositionally biased region" description="Polar residues" evidence="24">
    <location>
        <begin position="617"/>
        <end position="640"/>
    </location>
</feature>
<dbReference type="GO" id="GO:0050681">
    <property type="term" value="F:nuclear androgen receptor binding"/>
    <property type="evidence" value="ECO:0007669"/>
    <property type="project" value="TreeGrafter"/>
</dbReference>
<feature type="compositionally biased region" description="Basic and acidic residues" evidence="24">
    <location>
        <begin position="204"/>
        <end position="214"/>
    </location>
</feature>
<keyword evidence="15" id="KW-0156">Chromatin regulator</keyword>
<evidence type="ECO:0000256" key="12">
    <source>
        <dbReference type="ARBA" id="ARBA00022553"/>
    </source>
</evidence>
<keyword evidence="20" id="KW-0539">Nucleus</keyword>
<evidence type="ECO:0000256" key="9">
    <source>
        <dbReference type="ARBA" id="ARBA00022490"/>
    </source>
</evidence>
<evidence type="ECO:0000256" key="2">
    <source>
        <dbReference type="ARBA" id="ARBA00004496"/>
    </source>
</evidence>
<dbReference type="GO" id="GO:0006915">
    <property type="term" value="P:apoptotic process"/>
    <property type="evidence" value="ECO:0007669"/>
    <property type="project" value="UniProtKB-KW"/>
</dbReference>
<keyword evidence="10" id="KW-0678">Repressor</keyword>
<dbReference type="GO" id="GO:0006334">
    <property type="term" value="P:nucleosome assembly"/>
    <property type="evidence" value="ECO:0007669"/>
    <property type="project" value="TreeGrafter"/>
</dbReference>
<dbReference type="GO" id="GO:0000775">
    <property type="term" value="C:chromosome, centromeric region"/>
    <property type="evidence" value="ECO:0007669"/>
    <property type="project" value="UniProtKB-SubCell"/>
</dbReference>
<dbReference type="InterPro" id="IPR038298">
    <property type="entry name" value="Daxx_N_sf"/>
</dbReference>
<evidence type="ECO:0000256" key="3">
    <source>
        <dbReference type="ARBA" id="ARBA00004584"/>
    </source>
</evidence>
<evidence type="ECO:0000256" key="19">
    <source>
        <dbReference type="ARBA" id="ARBA00023186"/>
    </source>
</evidence>
<evidence type="ECO:0000256" key="7">
    <source>
        <dbReference type="ARBA" id="ARBA00019298"/>
    </source>
</evidence>
<keyword evidence="11" id="KW-1017">Isopeptide bond</keyword>
<keyword evidence="21" id="KW-0137">Centromere</keyword>
<feature type="compositionally biased region" description="Low complexity" evidence="24">
    <location>
        <begin position="596"/>
        <end position="605"/>
    </location>
</feature>
<dbReference type="Gene3D" id="1.20.58.2170">
    <property type="match status" value="1"/>
</dbReference>
<dbReference type="InterPro" id="IPR046426">
    <property type="entry name" value="DAXX_histone-bd_sf"/>
</dbReference>
<keyword evidence="8" id="KW-0158">Chromosome</keyword>
<evidence type="ECO:0000256" key="1">
    <source>
        <dbReference type="ARBA" id="ARBA00004322"/>
    </source>
</evidence>
<evidence type="ECO:0000256" key="16">
    <source>
        <dbReference type="ARBA" id="ARBA00023015"/>
    </source>
</evidence>
<keyword evidence="17 23" id="KW-0175">Coiled coil</keyword>
<dbReference type="Pfam" id="PF20920">
    <property type="entry name" value="DAXX_hist_bd"/>
    <property type="match status" value="1"/>
</dbReference>
<keyword evidence="18" id="KW-0804">Transcription</keyword>
<evidence type="ECO:0000259" key="25">
    <source>
        <dbReference type="Pfam" id="PF03344"/>
    </source>
</evidence>
<feature type="region of interest" description="Disordered" evidence="24">
    <location>
        <begin position="568"/>
        <end position="671"/>
    </location>
</feature>
<evidence type="ECO:0000256" key="24">
    <source>
        <dbReference type="SAM" id="MobiDB-lite"/>
    </source>
</evidence>
<comment type="similarity">
    <text evidence="6">Belongs to the DAXX family.</text>
</comment>
<feature type="domain" description="Daxx histone-binding" evidence="26">
    <location>
        <begin position="365"/>
        <end position="450"/>
    </location>
</feature>
<keyword evidence="28" id="KW-1185">Reference proteome</keyword>
<feature type="region of interest" description="Disordered" evidence="24">
    <location>
        <begin position="202"/>
        <end position="252"/>
    </location>
</feature>